<name>A0ACB9RIT9_9MYRT</name>
<gene>
    <name evidence="1" type="ORF">MLD38_016235</name>
</gene>
<dbReference type="Proteomes" id="UP001057402">
    <property type="component" value="Chromosome 4"/>
</dbReference>
<organism evidence="1 2">
    <name type="scientific">Melastoma candidum</name>
    <dbReference type="NCBI Taxonomy" id="119954"/>
    <lineage>
        <taxon>Eukaryota</taxon>
        <taxon>Viridiplantae</taxon>
        <taxon>Streptophyta</taxon>
        <taxon>Embryophyta</taxon>
        <taxon>Tracheophyta</taxon>
        <taxon>Spermatophyta</taxon>
        <taxon>Magnoliopsida</taxon>
        <taxon>eudicotyledons</taxon>
        <taxon>Gunneridae</taxon>
        <taxon>Pentapetalae</taxon>
        <taxon>rosids</taxon>
        <taxon>malvids</taxon>
        <taxon>Myrtales</taxon>
        <taxon>Melastomataceae</taxon>
        <taxon>Melastomatoideae</taxon>
        <taxon>Melastomateae</taxon>
        <taxon>Melastoma</taxon>
    </lineage>
</organism>
<protein>
    <submittedName>
        <fullName evidence="1">Uncharacterized protein</fullName>
    </submittedName>
</protein>
<accession>A0ACB9RIT9</accession>
<reference evidence="2" key="1">
    <citation type="journal article" date="2023" name="Front. Plant Sci.">
        <title>Chromosomal-level genome assembly of Melastoma candidum provides insights into trichome evolution.</title>
        <authorList>
            <person name="Zhong Y."/>
            <person name="Wu W."/>
            <person name="Sun C."/>
            <person name="Zou P."/>
            <person name="Liu Y."/>
            <person name="Dai S."/>
            <person name="Zhou R."/>
        </authorList>
    </citation>
    <scope>NUCLEOTIDE SEQUENCE [LARGE SCALE GENOMIC DNA]</scope>
</reference>
<comment type="caution">
    <text evidence="1">The sequence shown here is derived from an EMBL/GenBank/DDBJ whole genome shotgun (WGS) entry which is preliminary data.</text>
</comment>
<evidence type="ECO:0000313" key="1">
    <source>
        <dbReference type="EMBL" id="KAI4378805.1"/>
    </source>
</evidence>
<keyword evidence="2" id="KW-1185">Reference proteome</keyword>
<evidence type="ECO:0000313" key="2">
    <source>
        <dbReference type="Proteomes" id="UP001057402"/>
    </source>
</evidence>
<dbReference type="EMBL" id="CM042883">
    <property type="protein sequence ID" value="KAI4378805.1"/>
    <property type="molecule type" value="Genomic_DNA"/>
</dbReference>
<proteinExistence type="predicted"/>
<sequence length="556" mass="61542">MRLPGRGPGYSFRPTDEELIRYYLKRKVTGRQFCIDGIQERYVYSLDPRDLKGQEGVKRKWYFFSPRERKYSKGNRSNRSTKQGSWRKTGNDRPVSSEDVKVGMIKSLVFYEKPERRTNWVMHEYRLHDEYLKKIGLKEDAFVLCVIFEKDGLGPKNGAQYGSPYREEDWDDANEVPNICEGNTQGVGALSQVCDSNDRGKSIVRNEFDLADRFCVGSSSRTSQSGINQSANHGFQSTPVLGTQTLPVKSQLPLTNQLWSASLGNERGQDIGADQNVDCDPAIPNIKNNICGSLDNFVSLDDFPDSGVNAFDNDSLANRAILPDDSREMDDGLGVDDCRDVSDSFGLVIPVGTLNTTFVGQRNSNVVASDITPSWNMHHHEAAPMDHFISGTQADSGWFISGNPSSSALHGASMDQHSLVSEGSMGFNCQGYGGSGLSWQFFYGLCGQDFGDDVPHFNQHELGLWPDGFGGQGVGDQCLQFAPETDGFVSQSLRENVTPLHGPQFDEDSAWLGPDSVQNVRYSNQQPQTADESICLHGQASMNGQMDHRFAGNEAP</sequence>